<dbReference type="EMBL" id="JAGFOA010000006">
    <property type="protein sequence ID" value="MBO3664626.1"/>
    <property type="molecule type" value="Genomic_DNA"/>
</dbReference>
<accession>A0A939QS88</accession>
<dbReference type="RefSeq" id="WP_208504440.1">
    <property type="nucleotide sequence ID" value="NZ_JAGFOA010000006.1"/>
</dbReference>
<name>A0A939QS88_9MICO</name>
<reference evidence="1" key="1">
    <citation type="submission" date="2021-03" db="EMBL/GenBank/DDBJ databases">
        <title>Microbacterium sp. nov., a novel actinobacterium isolated from cow dung.</title>
        <authorList>
            <person name="Zhang L."/>
        </authorList>
    </citation>
    <scope>NUCLEOTIDE SEQUENCE</scope>
    <source>
        <strain evidence="1">NEAU-LLB</strain>
    </source>
</reference>
<evidence type="ECO:0000313" key="1">
    <source>
        <dbReference type="EMBL" id="MBO3664626.1"/>
    </source>
</evidence>
<dbReference type="Proteomes" id="UP000680132">
    <property type="component" value="Unassembled WGS sequence"/>
</dbReference>
<organism evidence="1 2">
    <name type="scientific">Microbacterium stercoris</name>
    <dbReference type="NCBI Taxonomy" id="2820289"/>
    <lineage>
        <taxon>Bacteria</taxon>
        <taxon>Bacillati</taxon>
        <taxon>Actinomycetota</taxon>
        <taxon>Actinomycetes</taxon>
        <taxon>Micrococcales</taxon>
        <taxon>Microbacteriaceae</taxon>
        <taxon>Microbacterium</taxon>
    </lineage>
</organism>
<sequence>MTITAVPPVHLLDPETDVSWKQADHDVFVATVHNEYAGFISVDGPAHTVHTAHSEPIGTYRSLREARAALGQHLTRSKTAAARPLARRRRWLALGR</sequence>
<evidence type="ECO:0000313" key="2">
    <source>
        <dbReference type="Proteomes" id="UP000680132"/>
    </source>
</evidence>
<comment type="caution">
    <text evidence="1">The sequence shown here is derived from an EMBL/GenBank/DDBJ whole genome shotgun (WGS) entry which is preliminary data.</text>
</comment>
<dbReference type="AlphaFoldDB" id="A0A939QS88"/>
<protein>
    <submittedName>
        <fullName evidence="1">Uncharacterized protein</fullName>
    </submittedName>
</protein>
<keyword evidence="2" id="KW-1185">Reference proteome</keyword>
<gene>
    <name evidence="1" type="ORF">J5V96_14095</name>
</gene>
<proteinExistence type="predicted"/>